<comment type="subcellular location">
    <subcellularLocation>
        <location evidence="1">Chromosome</location>
        <location evidence="1">Centromere</location>
    </subcellularLocation>
</comment>
<dbReference type="OrthoDB" id="10557023at2759"/>
<feature type="domain" description="Kinetochore protein Nuf2 N-terminal" evidence="12">
    <location>
        <begin position="10"/>
        <end position="132"/>
    </location>
</feature>
<evidence type="ECO:0000256" key="8">
    <source>
        <dbReference type="ARBA" id="ARBA00023328"/>
    </source>
</evidence>
<dbReference type="EMBL" id="MNPL01004413">
    <property type="protein sequence ID" value="OQR76778.1"/>
    <property type="molecule type" value="Genomic_DNA"/>
</dbReference>
<dbReference type="InterPro" id="IPR038275">
    <property type="entry name" value="Nuf2_N_sf"/>
</dbReference>
<dbReference type="AlphaFoldDB" id="A0A1V9XTT7"/>
<sequence>MSQRDMLRMCANLQSAGVEVKPEEISTPTRAVVMRVIGDFANICMMVCPEALHQPLACNLQNHNPCSAVPNYAINRMILRREALRLLSKGLLQFTLMDVFKPEPKRFGQMIQQMLKYFYHSEGVYDLVSEACTALDETAARVERQREDLDFERNELQVTSQRVKALTEARVAETLSEAIEKKESVNEECNVASSNYNELKQQVERTFAELAEVTKELERREERLADLRAMLVEDPDACVERLRQLQQDVTQLKEQVVAKKRSLRDTSEVLNTLSDALDRSKGLHRLATQTASARDELAQVFIIIIIIIIIVIIITIIIIIICNTHIEKTCKQKTAAQRRALLELESELAELKASVEARHRQLEKVQKEDQEAQESLQALEETERQRREMRGQAEALRRLLVNEIAKMAVLIEGVERTTGIYIRAYWQVKSG</sequence>
<gene>
    <name evidence="13" type="ORF">BIW11_07562</name>
</gene>
<protein>
    <recommendedName>
        <fullName evidence="12">Kinetochore protein Nuf2 N-terminal domain-containing protein</fullName>
    </recommendedName>
</protein>
<feature type="transmembrane region" description="Helical" evidence="11">
    <location>
        <begin position="300"/>
        <end position="321"/>
    </location>
</feature>
<keyword evidence="4" id="KW-0132">Cell division</keyword>
<evidence type="ECO:0000256" key="7">
    <source>
        <dbReference type="ARBA" id="ARBA00023306"/>
    </source>
</evidence>
<keyword evidence="11" id="KW-1133">Transmembrane helix</keyword>
<name>A0A1V9XTT7_9ACAR</name>
<proteinExistence type="inferred from homology"/>
<keyword evidence="11" id="KW-0812">Transmembrane</keyword>
<keyword evidence="6 9" id="KW-0175">Coiled coil</keyword>
<keyword evidence="5" id="KW-0498">Mitosis</keyword>
<keyword evidence="11" id="KW-0472">Membrane</keyword>
<evidence type="ECO:0000313" key="13">
    <source>
        <dbReference type="EMBL" id="OQR76778.1"/>
    </source>
</evidence>
<evidence type="ECO:0000256" key="1">
    <source>
        <dbReference type="ARBA" id="ARBA00004584"/>
    </source>
</evidence>
<evidence type="ECO:0000259" key="12">
    <source>
        <dbReference type="Pfam" id="PF03800"/>
    </source>
</evidence>
<comment type="caution">
    <text evidence="13">The sequence shown here is derived from an EMBL/GenBank/DDBJ whole genome shotgun (WGS) entry which is preliminary data.</text>
</comment>
<evidence type="ECO:0000256" key="10">
    <source>
        <dbReference type="SAM" id="MobiDB-lite"/>
    </source>
</evidence>
<comment type="similarity">
    <text evidence="2">Belongs to the NUF2 family.</text>
</comment>
<accession>A0A1V9XTT7</accession>
<dbReference type="GO" id="GO:0051301">
    <property type="term" value="P:cell division"/>
    <property type="evidence" value="ECO:0007669"/>
    <property type="project" value="UniProtKB-KW"/>
</dbReference>
<dbReference type="Pfam" id="PF03800">
    <property type="entry name" value="Nuf2"/>
    <property type="match status" value="1"/>
</dbReference>
<feature type="region of interest" description="Disordered" evidence="10">
    <location>
        <begin position="364"/>
        <end position="383"/>
    </location>
</feature>
<dbReference type="Gene3D" id="1.10.418.60">
    <property type="entry name" value="Ncd80 complex, Nuf2 subunit"/>
    <property type="match status" value="1"/>
</dbReference>
<keyword evidence="3" id="KW-0158">Chromosome</keyword>
<evidence type="ECO:0000256" key="6">
    <source>
        <dbReference type="ARBA" id="ARBA00023054"/>
    </source>
</evidence>
<evidence type="ECO:0000256" key="11">
    <source>
        <dbReference type="SAM" id="Phobius"/>
    </source>
</evidence>
<keyword evidence="8" id="KW-0137">Centromere</keyword>
<evidence type="ECO:0000256" key="5">
    <source>
        <dbReference type="ARBA" id="ARBA00022776"/>
    </source>
</evidence>
<reference evidence="13 14" key="1">
    <citation type="journal article" date="2017" name="Gigascience">
        <title>Draft genome of the honey bee ectoparasitic mite, Tropilaelaps mercedesae, is shaped by the parasitic life history.</title>
        <authorList>
            <person name="Dong X."/>
            <person name="Armstrong S.D."/>
            <person name="Xia D."/>
            <person name="Makepeace B.L."/>
            <person name="Darby A.C."/>
            <person name="Kadowaki T."/>
        </authorList>
    </citation>
    <scope>NUCLEOTIDE SEQUENCE [LARGE SCALE GENOMIC DNA]</scope>
    <source>
        <strain evidence="13">Wuxi-XJTLU</strain>
    </source>
</reference>
<evidence type="ECO:0000256" key="9">
    <source>
        <dbReference type="SAM" id="Coils"/>
    </source>
</evidence>
<keyword evidence="7" id="KW-0131">Cell cycle</keyword>
<dbReference type="InParanoid" id="A0A1V9XTT7"/>
<organism evidence="13 14">
    <name type="scientific">Tropilaelaps mercedesae</name>
    <dbReference type="NCBI Taxonomy" id="418985"/>
    <lineage>
        <taxon>Eukaryota</taxon>
        <taxon>Metazoa</taxon>
        <taxon>Ecdysozoa</taxon>
        <taxon>Arthropoda</taxon>
        <taxon>Chelicerata</taxon>
        <taxon>Arachnida</taxon>
        <taxon>Acari</taxon>
        <taxon>Parasitiformes</taxon>
        <taxon>Mesostigmata</taxon>
        <taxon>Gamasina</taxon>
        <taxon>Dermanyssoidea</taxon>
        <taxon>Laelapidae</taxon>
        <taxon>Tropilaelaps</taxon>
    </lineage>
</organism>
<feature type="non-terminal residue" evidence="13">
    <location>
        <position position="431"/>
    </location>
</feature>
<evidence type="ECO:0000256" key="4">
    <source>
        <dbReference type="ARBA" id="ARBA00022618"/>
    </source>
</evidence>
<dbReference type="GO" id="GO:0031262">
    <property type="term" value="C:Ndc80 complex"/>
    <property type="evidence" value="ECO:0007669"/>
    <property type="project" value="InterPro"/>
</dbReference>
<dbReference type="Proteomes" id="UP000192247">
    <property type="component" value="Unassembled WGS sequence"/>
</dbReference>
<evidence type="ECO:0000313" key="14">
    <source>
        <dbReference type="Proteomes" id="UP000192247"/>
    </source>
</evidence>
<dbReference type="InterPro" id="IPR005549">
    <property type="entry name" value="Kinetochore_Nuf2_N"/>
</dbReference>
<keyword evidence="14" id="KW-1185">Reference proteome</keyword>
<evidence type="ECO:0000256" key="3">
    <source>
        <dbReference type="ARBA" id="ARBA00022454"/>
    </source>
</evidence>
<evidence type="ECO:0000256" key="2">
    <source>
        <dbReference type="ARBA" id="ARBA00005498"/>
    </source>
</evidence>
<feature type="coiled-coil region" evidence="9">
    <location>
        <begin position="135"/>
        <end position="262"/>
    </location>
</feature>